<dbReference type="Proteomes" id="UP001296706">
    <property type="component" value="Unassembled WGS sequence"/>
</dbReference>
<dbReference type="SUPFAM" id="SSF55961">
    <property type="entry name" value="Bet v1-like"/>
    <property type="match status" value="1"/>
</dbReference>
<comment type="caution">
    <text evidence="1">The sequence shown here is derived from an EMBL/GenBank/DDBJ whole genome shotgun (WGS) entry which is preliminary data.</text>
</comment>
<reference evidence="1 2" key="1">
    <citation type="submission" date="2020-04" db="EMBL/GenBank/DDBJ databases">
        <authorList>
            <person name="Klaysubun C."/>
            <person name="Duangmal K."/>
            <person name="Lipun K."/>
        </authorList>
    </citation>
    <scope>NUCLEOTIDE SEQUENCE [LARGE SCALE GENOMIC DNA]</scope>
    <source>
        <strain evidence="1 2">JCM 11839</strain>
    </source>
</reference>
<dbReference type="EMBL" id="JAAXKY010000051">
    <property type="protein sequence ID" value="NMH78765.1"/>
    <property type="molecule type" value="Genomic_DNA"/>
</dbReference>
<evidence type="ECO:0000313" key="2">
    <source>
        <dbReference type="Proteomes" id="UP001296706"/>
    </source>
</evidence>
<keyword evidence="2" id="KW-1185">Reference proteome</keyword>
<organism evidence="1 2">
    <name type="scientific">Pseudonocardia xinjiangensis</name>
    <dbReference type="NCBI Taxonomy" id="75289"/>
    <lineage>
        <taxon>Bacteria</taxon>
        <taxon>Bacillati</taxon>
        <taxon>Actinomycetota</taxon>
        <taxon>Actinomycetes</taxon>
        <taxon>Pseudonocardiales</taxon>
        <taxon>Pseudonocardiaceae</taxon>
        <taxon>Pseudonocardia</taxon>
    </lineage>
</organism>
<dbReference type="RefSeq" id="WP_169396830.1">
    <property type="nucleotide sequence ID" value="NZ_BAAAJH010000012.1"/>
</dbReference>
<evidence type="ECO:0000313" key="1">
    <source>
        <dbReference type="EMBL" id="NMH78765.1"/>
    </source>
</evidence>
<dbReference type="InterPro" id="IPR019587">
    <property type="entry name" value="Polyketide_cyclase/dehydratase"/>
</dbReference>
<protein>
    <submittedName>
        <fullName evidence="1">SRPBCC family protein</fullName>
    </submittedName>
</protein>
<name>A0ABX1RED6_9PSEU</name>
<dbReference type="InterPro" id="IPR023393">
    <property type="entry name" value="START-like_dom_sf"/>
</dbReference>
<dbReference type="Pfam" id="PF10604">
    <property type="entry name" value="Polyketide_cyc2"/>
    <property type="match status" value="1"/>
</dbReference>
<accession>A0ABX1RED6</accession>
<dbReference type="CDD" id="cd07812">
    <property type="entry name" value="SRPBCC"/>
    <property type="match status" value="1"/>
</dbReference>
<sequence length="164" mass="17746">MSEPPGSRVELTIPVDVGAPAEAVWRMVTDWEGQGEWMLGTRVEVMSAGDGRELGARLRAVTGAGPVAFADTMEIVEWTVPAQGGSRRCVVRHTGKVVRGDGVFEVVELAPGRARFVWSELLDLPFGPAGRFGWVLVRPAFRAGVAHSLRRMARLCESRYGTGA</sequence>
<gene>
    <name evidence="1" type="ORF">HF577_16950</name>
</gene>
<proteinExistence type="predicted"/>
<dbReference type="Gene3D" id="3.30.530.20">
    <property type="match status" value="1"/>
</dbReference>